<dbReference type="EMBL" id="BLKW01000003">
    <property type="protein sequence ID" value="GFG74663.1"/>
    <property type="molecule type" value="Genomic_DNA"/>
</dbReference>
<proteinExistence type="predicted"/>
<organism evidence="1 2">
    <name type="scientific">Mycobacterium botniense</name>
    <dbReference type="NCBI Taxonomy" id="84962"/>
    <lineage>
        <taxon>Bacteria</taxon>
        <taxon>Bacillati</taxon>
        <taxon>Actinomycetota</taxon>
        <taxon>Actinomycetes</taxon>
        <taxon>Mycobacteriales</taxon>
        <taxon>Mycobacteriaceae</taxon>
        <taxon>Mycobacterium</taxon>
    </lineage>
</organism>
<dbReference type="RefSeq" id="WP_163756908.1">
    <property type="nucleotide sequence ID" value="NZ_BLKW01000003.1"/>
</dbReference>
<sequence>MAAHVDFRVPPRQRRIIAHGELLRFRAVARREIFAALPGISGRHRVVQDDQAARTRFAEEYLIGVRLGGACAVGTSGAATGVDVCVTVTVVGGAVTVVGGEVTVVGGEVTVVGGAGGVCASVAGVDSGVAASVAGE</sequence>
<comment type="caution">
    <text evidence="1">The sequence shown here is derived from an EMBL/GenBank/DDBJ whole genome shotgun (WGS) entry which is preliminary data.</text>
</comment>
<gene>
    <name evidence="1" type="ORF">MBOT_20280</name>
</gene>
<dbReference type="AlphaFoldDB" id="A0A7I9XY06"/>
<protein>
    <submittedName>
        <fullName evidence="1">Uncharacterized protein</fullName>
    </submittedName>
</protein>
<name>A0A7I9XY06_9MYCO</name>
<evidence type="ECO:0000313" key="2">
    <source>
        <dbReference type="Proteomes" id="UP000465361"/>
    </source>
</evidence>
<dbReference type="Proteomes" id="UP000465361">
    <property type="component" value="Unassembled WGS sequence"/>
</dbReference>
<accession>A0A7I9XY06</accession>
<evidence type="ECO:0000313" key="1">
    <source>
        <dbReference type="EMBL" id="GFG74663.1"/>
    </source>
</evidence>
<reference evidence="1 2" key="1">
    <citation type="journal article" date="2019" name="Emerg. Microbes Infect.">
        <title>Comprehensive subspecies identification of 175 nontuberculous mycobacteria species based on 7547 genomic profiles.</title>
        <authorList>
            <person name="Matsumoto Y."/>
            <person name="Kinjo T."/>
            <person name="Motooka D."/>
            <person name="Nabeya D."/>
            <person name="Jung N."/>
            <person name="Uechi K."/>
            <person name="Horii T."/>
            <person name="Iida T."/>
            <person name="Fujita J."/>
            <person name="Nakamura S."/>
        </authorList>
    </citation>
    <scope>NUCLEOTIDE SEQUENCE [LARGE SCALE GENOMIC DNA]</scope>
    <source>
        <strain evidence="1 2">JCM 17322</strain>
    </source>
</reference>
<keyword evidence="2" id="KW-1185">Reference proteome</keyword>